<gene>
    <name evidence="1" type="ORF">SCP_0806340</name>
</gene>
<evidence type="ECO:0000313" key="1">
    <source>
        <dbReference type="EMBL" id="GBE86110.1"/>
    </source>
</evidence>
<dbReference type="AlphaFoldDB" id="A0A401GV99"/>
<dbReference type="RefSeq" id="XP_027617023.1">
    <property type="nucleotide sequence ID" value="XM_027761222.1"/>
</dbReference>
<accession>A0A401GV99</accession>
<dbReference type="Proteomes" id="UP000287166">
    <property type="component" value="Unassembled WGS sequence"/>
</dbReference>
<organism evidence="1 2">
    <name type="scientific">Sparassis crispa</name>
    <dbReference type="NCBI Taxonomy" id="139825"/>
    <lineage>
        <taxon>Eukaryota</taxon>
        <taxon>Fungi</taxon>
        <taxon>Dikarya</taxon>
        <taxon>Basidiomycota</taxon>
        <taxon>Agaricomycotina</taxon>
        <taxon>Agaricomycetes</taxon>
        <taxon>Polyporales</taxon>
        <taxon>Sparassidaceae</taxon>
        <taxon>Sparassis</taxon>
    </lineage>
</organism>
<name>A0A401GV99_9APHY</name>
<sequence>MRGGGRCRAELSPGFGQLRVRRSFFSLSVLKKNDGEVTTVSRSLVTRCGCVVPSQLSTPLLHFAAATHEDDDVVVKHST</sequence>
<dbReference type="EMBL" id="BFAD01000008">
    <property type="protein sequence ID" value="GBE86110.1"/>
    <property type="molecule type" value="Genomic_DNA"/>
</dbReference>
<reference evidence="1 2" key="1">
    <citation type="journal article" date="2018" name="Sci. Rep.">
        <title>Genome sequence of the cauliflower mushroom Sparassis crispa (Hanabiratake) and its association with beneficial usage.</title>
        <authorList>
            <person name="Kiyama R."/>
            <person name="Furutani Y."/>
            <person name="Kawaguchi K."/>
            <person name="Nakanishi T."/>
        </authorList>
    </citation>
    <scope>NUCLEOTIDE SEQUENCE [LARGE SCALE GENOMIC DNA]</scope>
</reference>
<dbReference type="GeneID" id="38783027"/>
<evidence type="ECO:0000313" key="2">
    <source>
        <dbReference type="Proteomes" id="UP000287166"/>
    </source>
</evidence>
<dbReference type="InParanoid" id="A0A401GV99"/>
<proteinExistence type="predicted"/>
<keyword evidence="2" id="KW-1185">Reference proteome</keyword>
<comment type="caution">
    <text evidence="1">The sequence shown here is derived from an EMBL/GenBank/DDBJ whole genome shotgun (WGS) entry which is preliminary data.</text>
</comment>
<protein>
    <submittedName>
        <fullName evidence="1">Uncharacterized protein</fullName>
    </submittedName>
</protein>